<dbReference type="PROSITE" id="PS51257">
    <property type="entry name" value="PROKAR_LIPOPROTEIN"/>
    <property type="match status" value="1"/>
</dbReference>
<accession>A0A9W4UTZ8</accession>
<sequence length="65" mass="7595">MERVRTPTNIQLPPAALACRPIRVSRVVNSVLFFMFDQLLSCAWNPPANGRWYLRSLFETMAFFF</sequence>
<name>A0A9W4UTZ8_9PLEO</name>
<evidence type="ECO:0000313" key="2">
    <source>
        <dbReference type="Proteomes" id="UP001152607"/>
    </source>
</evidence>
<evidence type="ECO:0000313" key="1">
    <source>
        <dbReference type="EMBL" id="CAI6341814.1"/>
    </source>
</evidence>
<protein>
    <submittedName>
        <fullName evidence="1">Uncharacterized protein</fullName>
    </submittedName>
</protein>
<gene>
    <name evidence="1" type="ORF">PDIGIT_LOCUS15014</name>
</gene>
<keyword evidence="2" id="KW-1185">Reference proteome</keyword>
<dbReference type="EMBL" id="CAOQHR010000012">
    <property type="protein sequence ID" value="CAI6341814.1"/>
    <property type="molecule type" value="Genomic_DNA"/>
</dbReference>
<dbReference type="AlphaFoldDB" id="A0A9W4UTZ8"/>
<reference evidence="1" key="1">
    <citation type="submission" date="2023-01" db="EMBL/GenBank/DDBJ databases">
        <authorList>
            <person name="Van Ghelder C."/>
            <person name="Rancurel C."/>
        </authorList>
    </citation>
    <scope>NUCLEOTIDE SEQUENCE</scope>
    <source>
        <strain evidence="1">CNCM I-4278</strain>
    </source>
</reference>
<proteinExistence type="predicted"/>
<comment type="caution">
    <text evidence="1">The sequence shown here is derived from an EMBL/GenBank/DDBJ whole genome shotgun (WGS) entry which is preliminary data.</text>
</comment>
<organism evidence="1 2">
    <name type="scientific">Periconia digitata</name>
    <dbReference type="NCBI Taxonomy" id="1303443"/>
    <lineage>
        <taxon>Eukaryota</taxon>
        <taxon>Fungi</taxon>
        <taxon>Dikarya</taxon>
        <taxon>Ascomycota</taxon>
        <taxon>Pezizomycotina</taxon>
        <taxon>Dothideomycetes</taxon>
        <taxon>Pleosporomycetidae</taxon>
        <taxon>Pleosporales</taxon>
        <taxon>Massarineae</taxon>
        <taxon>Periconiaceae</taxon>
        <taxon>Periconia</taxon>
    </lineage>
</organism>
<dbReference type="Proteomes" id="UP001152607">
    <property type="component" value="Unassembled WGS sequence"/>
</dbReference>